<dbReference type="STRING" id="65393.PCC7424_4760"/>
<proteinExistence type="predicted"/>
<dbReference type="HOGENOM" id="CLU_764442_0_0_3"/>
<dbReference type="EMBL" id="CP001291">
    <property type="protein sequence ID" value="ACK73119.1"/>
    <property type="molecule type" value="Genomic_DNA"/>
</dbReference>
<dbReference type="eggNOG" id="ENOG502ZHII">
    <property type="taxonomic scope" value="Bacteria"/>
</dbReference>
<organism evidence="1 2">
    <name type="scientific">Gloeothece citriformis (strain PCC 7424)</name>
    <name type="common">Cyanothece sp. (strain PCC 7424)</name>
    <dbReference type="NCBI Taxonomy" id="65393"/>
    <lineage>
        <taxon>Bacteria</taxon>
        <taxon>Bacillati</taxon>
        <taxon>Cyanobacteriota</taxon>
        <taxon>Cyanophyceae</taxon>
        <taxon>Oscillatoriophycideae</taxon>
        <taxon>Chroococcales</taxon>
        <taxon>Aphanothecaceae</taxon>
        <taxon>Gloeothece</taxon>
        <taxon>Gloeothece citriformis</taxon>
    </lineage>
</organism>
<evidence type="ECO:0000313" key="1">
    <source>
        <dbReference type="EMBL" id="ACK73119.1"/>
    </source>
</evidence>
<dbReference type="KEGG" id="cyc:PCC7424_4760"/>
<dbReference type="AlphaFoldDB" id="B7KCZ8"/>
<evidence type="ECO:0000313" key="2">
    <source>
        <dbReference type="Proteomes" id="UP000002384"/>
    </source>
</evidence>
<reference evidence="2" key="1">
    <citation type="journal article" date="2011" name="MBio">
        <title>Novel metabolic attributes of the genus Cyanothece, comprising a group of unicellular nitrogen-fixing Cyanobacteria.</title>
        <authorList>
            <person name="Bandyopadhyay A."/>
            <person name="Elvitigala T."/>
            <person name="Welsh E."/>
            <person name="Stockel J."/>
            <person name="Liberton M."/>
            <person name="Min H."/>
            <person name="Sherman L.A."/>
            <person name="Pakrasi H.B."/>
        </authorList>
    </citation>
    <scope>NUCLEOTIDE SEQUENCE [LARGE SCALE GENOMIC DNA]</scope>
    <source>
        <strain evidence="2">PCC 7424</strain>
    </source>
</reference>
<keyword evidence="2" id="KW-1185">Reference proteome</keyword>
<accession>B7KCZ8</accession>
<name>B7KCZ8_GLOC7</name>
<protein>
    <submittedName>
        <fullName evidence="1">Uncharacterized protein</fullName>
    </submittedName>
</protein>
<sequence>MSRSMIEANKYIFHQLASFVEKNNTGTPIDISQKRCIQTDDFEKEWLKKLKVKETQPILPNFKTASFEFDNKEYFVVVGWESEPETINENIAEAIQLIELNAGIVTALLFELKILVRKKSDAYAIINNIFYPPLEEIIEEIIKVDFRIVVDFFEPIFVYEISIDSPFFNIDQQKILKLSGLYISVNKENSFLNFSEQTSLMFERIFLEGSTTIPYDNIVFSLVAVYWKYCFLDIYRCIERLYPIVILKTLHQNLGIKTSLLEFASNIEQYIGWRPRENEAINQLMDELPEDIVKLFQEIKQFLEQTTEGKLGDFIYKIRNSIVHFRPATQAIELDEENWDKLIRASLLAIEYWYDKYEKDLQ</sequence>
<dbReference type="Proteomes" id="UP000002384">
    <property type="component" value="Chromosome"/>
</dbReference>
<gene>
    <name evidence="1" type="ordered locus">PCC7424_4760</name>
</gene>